<evidence type="ECO:0000256" key="11">
    <source>
        <dbReference type="ARBA" id="ARBA00022692"/>
    </source>
</evidence>
<keyword evidence="24" id="KW-1185">Reference proteome</keyword>
<dbReference type="Proteomes" id="UP000007460">
    <property type="component" value="Chromosome"/>
</dbReference>
<evidence type="ECO:0000256" key="4">
    <source>
        <dbReference type="ARBA" id="ARBA00012356"/>
    </source>
</evidence>
<dbReference type="STRING" id="488538.SAR116_0638"/>
<keyword evidence="7" id="KW-1003">Cell membrane</keyword>
<dbReference type="PANTHER" id="PTHR11712">
    <property type="entry name" value="POLYKETIDE SYNTHASE-RELATED"/>
    <property type="match status" value="1"/>
</dbReference>
<evidence type="ECO:0000256" key="15">
    <source>
        <dbReference type="ARBA" id="ARBA00023136"/>
    </source>
</evidence>
<comment type="catalytic activity">
    <reaction evidence="19">
        <text>(9Z)-hexadecenoyl-[ACP] + malonyl-[ACP] + H(+) = 3-oxo-(11Z)-octadecenoyl-[ACP] + holo-[ACP] + CO2</text>
        <dbReference type="Rhea" id="RHEA:55040"/>
        <dbReference type="Rhea" id="RHEA-COMP:9623"/>
        <dbReference type="Rhea" id="RHEA-COMP:9685"/>
        <dbReference type="Rhea" id="RHEA-COMP:10800"/>
        <dbReference type="Rhea" id="RHEA-COMP:14074"/>
        <dbReference type="ChEBI" id="CHEBI:15378"/>
        <dbReference type="ChEBI" id="CHEBI:16526"/>
        <dbReference type="ChEBI" id="CHEBI:64479"/>
        <dbReference type="ChEBI" id="CHEBI:78449"/>
        <dbReference type="ChEBI" id="CHEBI:83989"/>
        <dbReference type="ChEBI" id="CHEBI:138538"/>
        <dbReference type="EC" id="2.3.1.179"/>
    </reaction>
</comment>
<dbReference type="PROSITE" id="PS00606">
    <property type="entry name" value="KS3_1"/>
    <property type="match status" value="1"/>
</dbReference>
<dbReference type="EC" id="2.3.1.179" evidence="4 19"/>
<comment type="function">
    <text evidence="19">Involved in the type II fatty acid elongation cycle. Catalyzes the elongation of a wide range of acyl-ACP by the addition of two carbons from malonyl-ACP to an acyl acceptor. Can efficiently catalyze the conversion of palmitoleoyl-ACP (cis-hexadec-9-enoyl-ACP) to cis-vaccenoyl-ACP (cis-octadec-11-enoyl-ACP), an essential step in the thermal regulation of fatty acid composition.</text>
</comment>
<evidence type="ECO:0000256" key="5">
    <source>
        <dbReference type="ARBA" id="ARBA00014657"/>
    </source>
</evidence>
<comment type="similarity">
    <text evidence="3 19 21">Belongs to the thiolase-like superfamily. Beta-ketoacyl-ACP synthases family.</text>
</comment>
<dbReference type="InterPro" id="IPR000794">
    <property type="entry name" value="Beta-ketoacyl_synthase"/>
</dbReference>
<dbReference type="SMART" id="SM00825">
    <property type="entry name" value="PKS_KS"/>
    <property type="match status" value="1"/>
</dbReference>
<dbReference type="InterPro" id="IPR017568">
    <property type="entry name" value="3-oxoacyl-ACP_synth-2"/>
</dbReference>
<dbReference type="RefSeq" id="WP_013045510.1">
    <property type="nucleotide sequence ID" value="NC_014010.1"/>
</dbReference>
<evidence type="ECO:0000256" key="9">
    <source>
        <dbReference type="ARBA" id="ARBA00022519"/>
    </source>
</evidence>
<evidence type="ECO:0000256" key="18">
    <source>
        <dbReference type="ARBA" id="ARBA00037576"/>
    </source>
</evidence>
<gene>
    <name evidence="23" type="ordered locus">SAR116_0638</name>
</gene>
<accession>D5BRI4</accession>
<feature type="active site" description="For beta-ketoacyl synthase activity" evidence="20">
    <location>
        <position position="169"/>
    </location>
</feature>
<comment type="function">
    <text evidence="18">Proposed to synthesize NOD factor fatty acyl chain. Involved in the synthesis of a highly unsaturated fatty acid moiety, which forms part of a lipo-oligosaccharide that is responsible for host specificity.</text>
</comment>
<evidence type="ECO:0000256" key="8">
    <source>
        <dbReference type="ARBA" id="ARBA00022516"/>
    </source>
</evidence>
<evidence type="ECO:0000256" key="3">
    <source>
        <dbReference type="ARBA" id="ARBA00008467"/>
    </source>
</evidence>
<evidence type="ECO:0000256" key="16">
    <source>
        <dbReference type="ARBA" id="ARBA00023160"/>
    </source>
</evidence>
<comment type="subcellular location">
    <subcellularLocation>
        <location evidence="1">Cell inner membrane</location>
    </subcellularLocation>
</comment>
<dbReference type="GO" id="GO:0006633">
    <property type="term" value="P:fatty acid biosynthetic process"/>
    <property type="evidence" value="ECO:0007669"/>
    <property type="project" value="UniProtKB-UniRule"/>
</dbReference>
<keyword evidence="11" id="KW-0812">Transmembrane</keyword>
<dbReference type="InterPro" id="IPR014031">
    <property type="entry name" value="Ketoacyl_synth_C"/>
</dbReference>
<dbReference type="eggNOG" id="COG0304">
    <property type="taxonomic scope" value="Bacteria"/>
</dbReference>
<dbReference type="FunFam" id="3.40.47.10:FF:000009">
    <property type="entry name" value="3-oxoacyl-[acyl-carrier-protein] synthase 2"/>
    <property type="match status" value="1"/>
</dbReference>
<dbReference type="NCBIfam" id="TIGR03150">
    <property type="entry name" value="fabF"/>
    <property type="match status" value="1"/>
</dbReference>
<feature type="domain" description="Ketosynthase family 3 (KS3)" evidence="22">
    <location>
        <begin position="1"/>
        <end position="418"/>
    </location>
</feature>
<dbReference type="OrthoDB" id="9808669at2"/>
<dbReference type="NCBIfam" id="NF004970">
    <property type="entry name" value="PRK06333.1"/>
    <property type="match status" value="1"/>
</dbReference>
<organism evidence="23 24">
    <name type="scientific">Puniceispirillum marinum (strain IMCC1322)</name>
    <dbReference type="NCBI Taxonomy" id="488538"/>
    <lineage>
        <taxon>Bacteria</taxon>
        <taxon>Pseudomonadati</taxon>
        <taxon>Pseudomonadota</taxon>
        <taxon>Alphaproteobacteria</taxon>
        <taxon>Candidatus Puniceispirillales</taxon>
        <taxon>Candidatus Puniceispirillaceae</taxon>
        <taxon>Candidatus Puniceispirillum</taxon>
    </lineage>
</organism>
<dbReference type="InterPro" id="IPR018201">
    <property type="entry name" value="Ketoacyl_synth_AS"/>
</dbReference>
<dbReference type="Gene3D" id="3.40.47.10">
    <property type="match status" value="1"/>
</dbReference>
<keyword evidence="8 19" id="KW-0444">Lipid biosynthesis</keyword>
<dbReference type="KEGG" id="apb:SAR116_0638"/>
<comment type="catalytic activity">
    <reaction evidence="19">
        <text>a fatty acyl-[ACP] + malonyl-[ACP] + H(+) = a 3-oxoacyl-[ACP] + holo-[ACP] + CO2</text>
        <dbReference type="Rhea" id="RHEA:22836"/>
        <dbReference type="Rhea" id="RHEA-COMP:9623"/>
        <dbReference type="Rhea" id="RHEA-COMP:9685"/>
        <dbReference type="Rhea" id="RHEA-COMP:9916"/>
        <dbReference type="Rhea" id="RHEA-COMP:14125"/>
        <dbReference type="ChEBI" id="CHEBI:15378"/>
        <dbReference type="ChEBI" id="CHEBI:16526"/>
        <dbReference type="ChEBI" id="CHEBI:64479"/>
        <dbReference type="ChEBI" id="CHEBI:78449"/>
        <dbReference type="ChEBI" id="CHEBI:78776"/>
        <dbReference type="ChEBI" id="CHEBI:138651"/>
    </reaction>
</comment>
<evidence type="ECO:0000259" key="22">
    <source>
        <dbReference type="PROSITE" id="PS52004"/>
    </source>
</evidence>
<evidence type="ECO:0000256" key="14">
    <source>
        <dbReference type="ARBA" id="ARBA00023098"/>
    </source>
</evidence>
<dbReference type="Pfam" id="PF02801">
    <property type="entry name" value="Ketoacyl-synt_C"/>
    <property type="match status" value="1"/>
</dbReference>
<name>D5BRI4_PUNMI</name>
<evidence type="ECO:0000256" key="1">
    <source>
        <dbReference type="ARBA" id="ARBA00004533"/>
    </source>
</evidence>
<dbReference type="UniPathway" id="UPA00094"/>
<dbReference type="PIRSF" id="PIRSF000447">
    <property type="entry name" value="KAS_II"/>
    <property type="match status" value="1"/>
</dbReference>
<dbReference type="GO" id="GO:0005886">
    <property type="term" value="C:plasma membrane"/>
    <property type="evidence" value="ECO:0007669"/>
    <property type="project" value="UniProtKB-SubCell"/>
</dbReference>
<dbReference type="PANTHER" id="PTHR11712:SF352">
    <property type="entry name" value="3-OXOACYL-[ACYL-CARRIER-PROTEIN] SYNTHASE"/>
    <property type="match status" value="1"/>
</dbReference>
<dbReference type="InterPro" id="IPR014030">
    <property type="entry name" value="Ketoacyl_synth_N"/>
</dbReference>
<keyword evidence="16 19" id="KW-0275">Fatty acid biosynthesis</keyword>
<evidence type="ECO:0000256" key="7">
    <source>
        <dbReference type="ARBA" id="ARBA00022475"/>
    </source>
</evidence>
<dbReference type="AlphaFoldDB" id="D5BRI4"/>
<keyword evidence="12" id="KW-0276">Fatty acid metabolism</keyword>
<dbReference type="PROSITE" id="PS52004">
    <property type="entry name" value="KS3_2"/>
    <property type="match status" value="1"/>
</dbReference>
<evidence type="ECO:0000256" key="19">
    <source>
        <dbReference type="PIRNR" id="PIRNR000447"/>
    </source>
</evidence>
<dbReference type="NCBIfam" id="NF005589">
    <property type="entry name" value="PRK07314.1"/>
    <property type="match status" value="1"/>
</dbReference>
<evidence type="ECO:0000256" key="2">
    <source>
        <dbReference type="ARBA" id="ARBA00005194"/>
    </source>
</evidence>
<reference evidence="23 24" key="1">
    <citation type="journal article" date="2010" name="J. Bacteriol.">
        <title>Complete genome sequence of "Candidatus Puniceispirillum marinum" IMCC1322, a representative of the SAR116 clade in the Alphaproteobacteria.</title>
        <authorList>
            <person name="Oh H.M."/>
            <person name="Kwon K.K."/>
            <person name="Kang I."/>
            <person name="Kang S.G."/>
            <person name="Lee J.H."/>
            <person name="Kim S.J."/>
            <person name="Cho J.C."/>
        </authorList>
    </citation>
    <scope>NUCLEOTIDE SEQUENCE [LARGE SCALE GENOMIC DNA]</scope>
    <source>
        <strain evidence="23 24">IMCC1322</strain>
    </source>
</reference>
<evidence type="ECO:0000256" key="20">
    <source>
        <dbReference type="PIRSR" id="PIRSR000447-1"/>
    </source>
</evidence>
<keyword evidence="14" id="KW-0443">Lipid metabolism</keyword>
<protein>
    <recommendedName>
        <fullName evidence="5 19">3-oxoacyl-[acyl-carrier-protein] synthase 2</fullName>
        <ecNumber evidence="4 19">2.3.1.179</ecNumber>
    </recommendedName>
</protein>
<proteinExistence type="inferred from homology"/>
<dbReference type="InterPro" id="IPR016039">
    <property type="entry name" value="Thiolase-like"/>
</dbReference>
<evidence type="ECO:0000256" key="17">
    <source>
        <dbReference type="ARBA" id="ARBA00023315"/>
    </source>
</evidence>
<keyword evidence="13" id="KW-1133">Transmembrane helix</keyword>
<keyword evidence="9" id="KW-0997">Cell inner membrane</keyword>
<dbReference type="HOGENOM" id="CLU_000022_69_2_5"/>
<evidence type="ECO:0000313" key="24">
    <source>
        <dbReference type="Proteomes" id="UP000007460"/>
    </source>
</evidence>
<dbReference type="EMBL" id="CP001751">
    <property type="protein sequence ID" value="ADE38881.1"/>
    <property type="molecule type" value="Genomic_DNA"/>
</dbReference>
<keyword evidence="15" id="KW-0472">Membrane</keyword>
<keyword evidence="17 19" id="KW-0012">Acyltransferase</keyword>
<evidence type="ECO:0000256" key="13">
    <source>
        <dbReference type="ARBA" id="ARBA00022989"/>
    </source>
</evidence>
<dbReference type="SUPFAM" id="SSF53901">
    <property type="entry name" value="Thiolase-like"/>
    <property type="match status" value="2"/>
</dbReference>
<dbReference type="InterPro" id="IPR020841">
    <property type="entry name" value="PKS_Beta-ketoAc_synthase_dom"/>
</dbReference>
<comment type="pathway">
    <text evidence="2 19">Lipid metabolism; fatty acid biosynthesis.</text>
</comment>
<evidence type="ECO:0000256" key="6">
    <source>
        <dbReference type="ARBA" id="ARBA00022458"/>
    </source>
</evidence>
<evidence type="ECO:0000256" key="10">
    <source>
        <dbReference type="ARBA" id="ARBA00022679"/>
    </source>
</evidence>
<dbReference type="Pfam" id="PF00109">
    <property type="entry name" value="ketoacyl-synt"/>
    <property type="match status" value="1"/>
</dbReference>
<dbReference type="CDD" id="cd00834">
    <property type="entry name" value="KAS_I_II"/>
    <property type="match status" value="1"/>
</dbReference>
<evidence type="ECO:0000256" key="12">
    <source>
        <dbReference type="ARBA" id="ARBA00022832"/>
    </source>
</evidence>
<evidence type="ECO:0000256" key="21">
    <source>
        <dbReference type="RuleBase" id="RU003694"/>
    </source>
</evidence>
<sequence>MRRVVVTGMGMVTPLGVGVDHNWSNIIAGNSGISRITNFDVSDISCQIAGQVPEAGVAGGLQMDDFVDPRDQRKQDRFIQLGLVAAIEAVENSGWMPEGREDQNRTGVMIGSGIGGLDSIVKTDQLMHEKGPRRISPFFIPSALINLISGFVSIRYGFRGPNHAVVTACSTGAHAIGDAARMVMLDDADVMVAGGAEAAVCRIGMAGFAAARALSTSYNDTPELGSRPWDKGRDGFVMGEGAGVVVLEELEHAKARGATIYGEIKGYGLSGDAHHITAPADDGDGGFRAMQAALKRAGLSPDDIDYVNAHGTSTPLGDVIEARAVARLLGDAVKDISMSSTKSATGHLLGAAGAIEAIFSLKAVQTGEVPPTLNLNDAEDAVADFDLVPLTSKKRTVRNAMSNSFGFGGTNASLIMGQVT</sequence>
<keyword evidence="6" id="KW-0536">Nodulation</keyword>
<dbReference type="GO" id="GO:0004315">
    <property type="term" value="F:3-oxoacyl-[acyl-carrier-protein] synthase activity"/>
    <property type="evidence" value="ECO:0007669"/>
    <property type="project" value="UniProtKB-UniRule"/>
</dbReference>
<evidence type="ECO:0000313" key="23">
    <source>
        <dbReference type="EMBL" id="ADE38881.1"/>
    </source>
</evidence>
<keyword evidence="10 19" id="KW-0808">Transferase</keyword>